<dbReference type="PANTHER" id="PTHR30486">
    <property type="entry name" value="TWITCHING MOTILITY PROTEIN PILT"/>
    <property type="match status" value="1"/>
</dbReference>
<dbReference type="GO" id="GO:0007017">
    <property type="term" value="P:microtubule-based process"/>
    <property type="evidence" value="ECO:0007669"/>
    <property type="project" value="InterPro"/>
</dbReference>
<dbReference type="InterPro" id="IPR022399">
    <property type="entry name" value="TadA-like_ATPase"/>
</dbReference>
<accession>A0A8J3VNJ4</accession>
<evidence type="ECO:0000259" key="2">
    <source>
        <dbReference type="Pfam" id="PF00437"/>
    </source>
</evidence>
<evidence type="ECO:0000313" key="4">
    <source>
        <dbReference type="Proteomes" id="UP000642748"/>
    </source>
</evidence>
<protein>
    <recommendedName>
        <fullName evidence="2">Bacterial type II secretion system protein E domain-containing protein</fullName>
    </recommendedName>
</protein>
<dbReference type="InterPro" id="IPR001482">
    <property type="entry name" value="T2SS/T4SS_dom"/>
</dbReference>
<dbReference type="InterPro" id="IPR027417">
    <property type="entry name" value="P-loop_NTPase"/>
</dbReference>
<comment type="caution">
    <text evidence="3">The sequence shown here is derived from an EMBL/GenBank/DDBJ whole genome shotgun (WGS) entry which is preliminary data.</text>
</comment>
<dbReference type="Gene3D" id="3.40.50.300">
    <property type="entry name" value="P-loop containing nucleotide triphosphate hydrolases"/>
    <property type="match status" value="1"/>
</dbReference>
<dbReference type="EMBL" id="BONZ01000006">
    <property type="protein sequence ID" value="GIH12416.1"/>
    <property type="molecule type" value="Genomic_DNA"/>
</dbReference>
<dbReference type="GO" id="GO:0005525">
    <property type="term" value="F:GTP binding"/>
    <property type="evidence" value="ECO:0007669"/>
    <property type="project" value="InterPro"/>
</dbReference>
<sequence>MSGTQTLVGRITDDLPAAGPLTSLLRDPSVTDLLVNGREVWVDRGAGLVRAPLAVGGPDEVRRLAQRLAAAGGRRLDEGVPFVDVRLADGSRLHAVLPPIATGGPYLSLRTFRQRSFTLSDLVAAGTVDAGGAHLLASIVAARLPFVVSGGTGSGKTTLLASLLGLVPHDERIVLVEDAAELRPTHPHVVGLQSRTSNVEGAGDVGLRELVRQALRMRPDRLVIGECRGAEVLDFLGALNTGHEGGAGTLHANGAADVPARLEALGLLGGVPRAALHAQIAAALRVAVHLRREPSGRVLEQICLLVPVDPHRTVAAVPAWQRGTGAGPAARDLVDLLQARGVTPPDVLSERP</sequence>
<dbReference type="SUPFAM" id="SSF52540">
    <property type="entry name" value="P-loop containing nucleoside triphosphate hydrolases"/>
    <property type="match status" value="1"/>
</dbReference>
<dbReference type="AlphaFoldDB" id="A0A8J3VNJ4"/>
<reference evidence="3" key="1">
    <citation type="submission" date="2021-01" db="EMBL/GenBank/DDBJ databases">
        <title>Whole genome shotgun sequence of Rugosimonospora africana NBRC 104875.</title>
        <authorList>
            <person name="Komaki H."/>
            <person name="Tamura T."/>
        </authorList>
    </citation>
    <scope>NUCLEOTIDE SEQUENCE</scope>
    <source>
        <strain evidence="3">NBRC 104875</strain>
    </source>
</reference>
<dbReference type="PROSITE" id="PS00227">
    <property type="entry name" value="TUBULIN"/>
    <property type="match status" value="1"/>
</dbReference>
<dbReference type="NCBIfam" id="TIGR03819">
    <property type="entry name" value="heli_sec_ATPase"/>
    <property type="match status" value="1"/>
</dbReference>
<evidence type="ECO:0000313" key="3">
    <source>
        <dbReference type="EMBL" id="GIH12416.1"/>
    </source>
</evidence>
<dbReference type="Pfam" id="PF00437">
    <property type="entry name" value="T2SSE"/>
    <property type="match status" value="1"/>
</dbReference>
<gene>
    <name evidence="3" type="ORF">Raf01_05880</name>
</gene>
<name>A0A8J3VNJ4_9ACTN</name>
<dbReference type="PANTHER" id="PTHR30486:SF6">
    <property type="entry name" value="TYPE IV PILUS RETRACTATION ATPASE PILT"/>
    <property type="match status" value="1"/>
</dbReference>
<dbReference type="GO" id="GO:0005874">
    <property type="term" value="C:microtubule"/>
    <property type="evidence" value="ECO:0007669"/>
    <property type="project" value="InterPro"/>
</dbReference>
<evidence type="ECO:0000256" key="1">
    <source>
        <dbReference type="ARBA" id="ARBA00006611"/>
    </source>
</evidence>
<comment type="similarity">
    <text evidence="1">Belongs to the GSP E family.</text>
</comment>
<dbReference type="Gene3D" id="3.30.450.380">
    <property type="match status" value="1"/>
</dbReference>
<organism evidence="3 4">
    <name type="scientific">Rugosimonospora africana</name>
    <dbReference type="NCBI Taxonomy" id="556532"/>
    <lineage>
        <taxon>Bacteria</taxon>
        <taxon>Bacillati</taxon>
        <taxon>Actinomycetota</taxon>
        <taxon>Actinomycetes</taxon>
        <taxon>Micromonosporales</taxon>
        <taxon>Micromonosporaceae</taxon>
        <taxon>Rugosimonospora</taxon>
    </lineage>
</organism>
<proteinExistence type="inferred from homology"/>
<feature type="domain" description="Bacterial type II secretion system protein E" evidence="2">
    <location>
        <begin position="19"/>
        <end position="288"/>
    </location>
</feature>
<dbReference type="InterPro" id="IPR017975">
    <property type="entry name" value="Tubulin_CS"/>
</dbReference>
<keyword evidence="4" id="KW-1185">Reference proteome</keyword>
<dbReference type="Proteomes" id="UP000642748">
    <property type="component" value="Unassembled WGS sequence"/>
</dbReference>
<dbReference type="CDD" id="cd01130">
    <property type="entry name" value="VirB11-like_ATPase"/>
    <property type="match status" value="1"/>
</dbReference>
<dbReference type="InterPro" id="IPR050921">
    <property type="entry name" value="T4SS_GSP_E_ATPase"/>
</dbReference>
<dbReference type="GO" id="GO:0016887">
    <property type="term" value="F:ATP hydrolysis activity"/>
    <property type="evidence" value="ECO:0007669"/>
    <property type="project" value="InterPro"/>
</dbReference>